<dbReference type="PANTHER" id="PTHR37953">
    <property type="entry name" value="UPF0127 PROTEIN MJ1496"/>
    <property type="match status" value="1"/>
</dbReference>
<comment type="caution">
    <text evidence="1">The sequence shown here is derived from an EMBL/GenBank/DDBJ whole genome shotgun (WGS) entry which is preliminary data.</text>
</comment>
<reference evidence="1" key="1">
    <citation type="journal article" date="2020" name="ISME J.">
        <title>Gammaproteobacteria mediating utilization of methyl-, sulfur- and petroleum organic compounds in deep ocean hydrothermal plumes.</title>
        <authorList>
            <person name="Zhou Z."/>
            <person name="Liu Y."/>
            <person name="Pan J."/>
            <person name="Cron B.R."/>
            <person name="Toner B.M."/>
            <person name="Anantharaman K."/>
            <person name="Breier J.A."/>
            <person name="Dick G.J."/>
            <person name="Li M."/>
        </authorList>
    </citation>
    <scope>NUCLEOTIDE SEQUENCE</scope>
    <source>
        <strain evidence="1">SZUA-1471</strain>
    </source>
</reference>
<proteinExistence type="predicted"/>
<dbReference type="EMBL" id="DQUO01000011">
    <property type="protein sequence ID" value="HIP90914.1"/>
    <property type="molecule type" value="Genomic_DNA"/>
</dbReference>
<dbReference type="InterPro" id="IPR038695">
    <property type="entry name" value="Saro_0823-like_sf"/>
</dbReference>
<evidence type="ECO:0000313" key="1">
    <source>
        <dbReference type="EMBL" id="HIP90914.1"/>
    </source>
</evidence>
<dbReference type="AlphaFoldDB" id="A0A832ZIY2"/>
<sequence>MLKVRFKGGKIYNLYVADSFFKRALGLMFRDIGKNEGMIFFYKRRKPHIHTFFMRFPIDVIFLEDKEVVEVVRNLKPWRTYRSKVYSNAMIEIRSDDTLDIEVGDRVEFIGSKNLRE</sequence>
<organism evidence="1 2">
    <name type="scientific">Methanothermococcus okinawensis</name>
    <dbReference type="NCBI Taxonomy" id="155863"/>
    <lineage>
        <taxon>Archaea</taxon>
        <taxon>Methanobacteriati</taxon>
        <taxon>Methanobacteriota</taxon>
        <taxon>Methanomada group</taxon>
        <taxon>Methanococci</taxon>
        <taxon>Methanococcales</taxon>
        <taxon>Methanococcaceae</taxon>
        <taxon>Methanothermococcus</taxon>
    </lineage>
</organism>
<evidence type="ECO:0000313" key="2">
    <source>
        <dbReference type="Proteomes" id="UP000618343"/>
    </source>
</evidence>
<dbReference type="Proteomes" id="UP000618343">
    <property type="component" value="Unassembled WGS sequence"/>
</dbReference>
<name>A0A832ZIY2_9EURY</name>
<dbReference type="Gene3D" id="2.60.120.1140">
    <property type="entry name" value="Protein of unknown function DUF192"/>
    <property type="match status" value="1"/>
</dbReference>
<accession>A0A832ZIY2</accession>
<gene>
    <name evidence="1" type="ORF">EYH21_01250</name>
</gene>
<dbReference type="PANTHER" id="PTHR37953:SF1">
    <property type="entry name" value="UPF0127 PROTEIN MJ1496"/>
    <property type="match status" value="1"/>
</dbReference>
<dbReference type="InterPro" id="IPR003795">
    <property type="entry name" value="DUF192"/>
</dbReference>
<dbReference type="Pfam" id="PF02643">
    <property type="entry name" value="DUF192"/>
    <property type="match status" value="1"/>
</dbReference>
<protein>
    <submittedName>
        <fullName evidence="1">DUF192 domain-containing protein</fullName>
    </submittedName>
</protein>